<protein>
    <submittedName>
        <fullName evidence="11">3-hydroxyacyl-CoA dehydrogenase</fullName>
    </submittedName>
</protein>
<dbReference type="PANTHER" id="PTHR48075:SF7">
    <property type="entry name" value="3-HYDROXYACYL-COA DEHYDROGENASE-RELATED"/>
    <property type="match status" value="1"/>
</dbReference>
<organism evidence="11 12">
    <name type="scientific">Sporomusa malonica</name>
    <dbReference type="NCBI Taxonomy" id="112901"/>
    <lineage>
        <taxon>Bacteria</taxon>
        <taxon>Bacillati</taxon>
        <taxon>Bacillota</taxon>
        <taxon>Negativicutes</taxon>
        <taxon>Selenomonadales</taxon>
        <taxon>Sporomusaceae</taxon>
        <taxon>Sporomusa</taxon>
    </lineage>
</organism>
<dbReference type="SUPFAM" id="SSF52096">
    <property type="entry name" value="ClpP/crotonase"/>
    <property type="match status" value="1"/>
</dbReference>
<keyword evidence="3" id="KW-0276">Fatty acid metabolism</keyword>
<evidence type="ECO:0000256" key="8">
    <source>
        <dbReference type="ARBA" id="ARBA00049556"/>
    </source>
</evidence>
<dbReference type="Proteomes" id="UP000192738">
    <property type="component" value="Unassembled WGS sequence"/>
</dbReference>
<dbReference type="Pfam" id="PF02737">
    <property type="entry name" value="3HCDH_N"/>
    <property type="match status" value="1"/>
</dbReference>
<feature type="domain" description="3-hydroxyacyl-CoA dehydrogenase C-terminal" evidence="9">
    <location>
        <begin position="207"/>
        <end position="306"/>
    </location>
</feature>
<dbReference type="AlphaFoldDB" id="A0A1W2E786"/>
<evidence type="ECO:0000259" key="10">
    <source>
        <dbReference type="Pfam" id="PF02737"/>
    </source>
</evidence>
<dbReference type="SUPFAM" id="SSF51735">
    <property type="entry name" value="NAD(P)-binding Rossmann-fold domains"/>
    <property type="match status" value="1"/>
</dbReference>
<keyword evidence="12" id="KW-1185">Reference proteome</keyword>
<dbReference type="GO" id="GO:0003857">
    <property type="term" value="F:(3S)-3-hydroxyacyl-CoA dehydrogenase (NAD+) activity"/>
    <property type="evidence" value="ECO:0007669"/>
    <property type="project" value="UniProtKB-EC"/>
</dbReference>
<keyword evidence="4" id="KW-0442">Lipid degradation</keyword>
<keyword evidence="7" id="KW-0443">Lipid metabolism</keyword>
<dbReference type="InterPro" id="IPR029045">
    <property type="entry name" value="ClpP/crotonase-like_dom_sf"/>
</dbReference>
<dbReference type="CDD" id="cd06558">
    <property type="entry name" value="crotonase-like"/>
    <property type="match status" value="1"/>
</dbReference>
<evidence type="ECO:0000256" key="1">
    <source>
        <dbReference type="ARBA" id="ARBA00005005"/>
    </source>
</evidence>
<dbReference type="InterPro" id="IPR006108">
    <property type="entry name" value="3HC_DH_C"/>
</dbReference>
<feature type="domain" description="3-hydroxyacyl-CoA dehydrogenase NAD binding" evidence="10">
    <location>
        <begin position="6"/>
        <end position="203"/>
    </location>
</feature>
<dbReference type="Pfam" id="PF00378">
    <property type="entry name" value="ECH_1"/>
    <property type="match status" value="1"/>
</dbReference>
<evidence type="ECO:0000256" key="4">
    <source>
        <dbReference type="ARBA" id="ARBA00022963"/>
    </source>
</evidence>
<evidence type="ECO:0000259" key="9">
    <source>
        <dbReference type="Pfam" id="PF00725"/>
    </source>
</evidence>
<dbReference type="OrthoDB" id="9771883at2"/>
<dbReference type="InterPro" id="IPR008927">
    <property type="entry name" value="6-PGluconate_DH-like_C_sf"/>
</dbReference>
<dbReference type="InterPro" id="IPR036291">
    <property type="entry name" value="NAD(P)-bd_dom_sf"/>
</dbReference>
<evidence type="ECO:0000313" key="12">
    <source>
        <dbReference type="Proteomes" id="UP000192738"/>
    </source>
</evidence>
<comment type="catalytic activity">
    <reaction evidence="8">
        <text>a (3S)-3-hydroxyacyl-CoA + NAD(+) = a 3-oxoacyl-CoA + NADH + H(+)</text>
        <dbReference type="Rhea" id="RHEA:22432"/>
        <dbReference type="ChEBI" id="CHEBI:15378"/>
        <dbReference type="ChEBI" id="CHEBI:57318"/>
        <dbReference type="ChEBI" id="CHEBI:57540"/>
        <dbReference type="ChEBI" id="CHEBI:57945"/>
        <dbReference type="ChEBI" id="CHEBI:90726"/>
        <dbReference type="EC" id="1.1.1.35"/>
    </reaction>
</comment>
<dbReference type="GO" id="GO:0070403">
    <property type="term" value="F:NAD+ binding"/>
    <property type="evidence" value="ECO:0007669"/>
    <property type="project" value="InterPro"/>
</dbReference>
<name>A0A1W2E786_9FIRM</name>
<dbReference type="Gene3D" id="3.90.226.10">
    <property type="entry name" value="2-enoyl-CoA Hydratase, Chain A, domain 1"/>
    <property type="match status" value="1"/>
</dbReference>
<evidence type="ECO:0000256" key="2">
    <source>
        <dbReference type="ARBA" id="ARBA00009463"/>
    </source>
</evidence>
<dbReference type="Gene3D" id="1.10.1040.50">
    <property type="match status" value="1"/>
</dbReference>
<dbReference type="UniPathway" id="UPA00659"/>
<keyword evidence="6" id="KW-0520">NAD</keyword>
<proteinExistence type="inferred from homology"/>
<keyword evidence="5" id="KW-0560">Oxidoreductase</keyword>
<sequence>MRSITKVAVIGSGVMGAGIAAHLANAGLKVDLLDIVPSELTAEEQKKGLTLESKVVRDRIVVGAKQRLEKSKPPVFLAANNAKLISVGNLEDDFDRLKAVDWIIEVVIERLDIKQALFKRISEVCKPQAIISSNTSSTSINEMVKDLSLSFRQRFLGTHFFNPPTIMKLLEIIPGDDTLPEISEFIKDFSRRVLGKGVVVAKDEPCFIANRIGMAAMWGGMRAMVDLNMTVEEIDAVTGIPMGRPKSATLRTNDMAGHDLTVLLSESLQKVFTDKADQEAFTVPDLLQKMVQHDMRGDKSGQGFYKRVKNGAQKEILALDYTKMEYRPQQPVSFASLELAAQKRDIKEKMAALVFADDAAGQLAWRLTKETLLYAANNAKDIAYNLTDIDNALKWGYNWVLGPFEIWDALGVKKVAERMESEGVQIPVIVKELLASGRDSFYTETEDGLTCFDPFEVKHKLMQANPGAIILKDISRKATPIKVGKDSSLIDLGDGVACLEFHSRNDVAGEDLAEMLEYSIDEVEKNWAGLVIGHQGKNFCVGANLKTFYKQIEGQEWQAIETDIRAVHKAFLKLKYSPKPVVAAAHGMAFGGGAEILLSSPRVRALADLNIGLVEAQVGLIPGSGGVKEIVTRTMEKLPEDIAVDPLPMLKKAHEKLLMATVYKNAYAAKAMGYFRDTDGISMNKEGLIKEAKDEVLHMSKMGYVPPTPKGIKVTGSIGYGSLLMTTDFMKKAGFITEYSAHIGNKLAYIMTGGNAPNKTIVDEQYLMELELEVFLELVRETKTKERIEHMLEKGKPLVN</sequence>
<dbReference type="GO" id="GO:0006635">
    <property type="term" value="P:fatty acid beta-oxidation"/>
    <property type="evidence" value="ECO:0007669"/>
    <property type="project" value="UniProtKB-UniPathway"/>
</dbReference>
<comment type="pathway">
    <text evidence="1">Lipid metabolism; fatty acid beta-oxidation.</text>
</comment>
<dbReference type="RefSeq" id="WP_084577631.1">
    <property type="nucleotide sequence ID" value="NZ_CP155572.1"/>
</dbReference>
<comment type="similarity">
    <text evidence="2">Belongs to the 3-hydroxyacyl-CoA dehydrogenase family.</text>
</comment>
<evidence type="ECO:0000256" key="6">
    <source>
        <dbReference type="ARBA" id="ARBA00023027"/>
    </source>
</evidence>
<gene>
    <name evidence="11" type="ORF">SAMN04488500_12170</name>
</gene>
<dbReference type="SUPFAM" id="SSF48179">
    <property type="entry name" value="6-phosphogluconate dehydrogenase C-terminal domain-like"/>
    <property type="match status" value="2"/>
</dbReference>
<dbReference type="Gene3D" id="3.40.50.720">
    <property type="entry name" value="NAD(P)-binding Rossmann-like Domain"/>
    <property type="match status" value="1"/>
</dbReference>
<evidence type="ECO:0000256" key="3">
    <source>
        <dbReference type="ARBA" id="ARBA00022832"/>
    </source>
</evidence>
<reference evidence="11 12" key="1">
    <citation type="submission" date="2017-04" db="EMBL/GenBank/DDBJ databases">
        <authorList>
            <person name="Afonso C.L."/>
            <person name="Miller P.J."/>
            <person name="Scott M.A."/>
            <person name="Spackman E."/>
            <person name="Goraichik I."/>
            <person name="Dimitrov K.M."/>
            <person name="Suarez D.L."/>
            <person name="Swayne D.E."/>
        </authorList>
    </citation>
    <scope>NUCLEOTIDE SEQUENCE [LARGE SCALE GENOMIC DNA]</scope>
    <source>
        <strain evidence="11 12">DSM 5090</strain>
    </source>
</reference>
<dbReference type="STRING" id="112901.SAMN04488500_12170"/>
<dbReference type="EMBL" id="FWXI01000021">
    <property type="protein sequence ID" value="SMD05525.1"/>
    <property type="molecule type" value="Genomic_DNA"/>
</dbReference>
<accession>A0A1W2E786</accession>
<dbReference type="InterPro" id="IPR001753">
    <property type="entry name" value="Enoyl-CoA_hydra/iso"/>
</dbReference>
<evidence type="ECO:0000256" key="7">
    <source>
        <dbReference type="ARBA" id="ARBA00023098"/>
    </source>
</evidence>
<dbReference type="Pfam" id="PF00725">
    <property type="entry name" value="3HCDH"/>
    <property type="match status" value="1"/>
</dbReference>
<evidence type="ECO:0000256" key="5">
    <source>
        <dbReference type="ARBA" id="ARBA00023002"/>
    </source>
</evidence>
<dbReference type="InterPro" id="IPR006176">
    <property type="entry name" value="3-OHacyl-CoA_DH_NAD-bd"/>
</dbReference>
<dbReference type="PANTHER" id="PTHR48075">
    <property type="entry name" value="3-HYDROXYACYL-COA DEHYDROGENASE FAMILY PROTEIN"/>
    <property type="match status" value="1"/>
</dbReference>
<evidence type="ECO:0000313" key="11">
    <source>
        <dbReference type="EMBL" id="SMD05525.1"/>
    </source>
</evidence>